<dbReference type="Proteomes" id="UP001211907">
    <property type="component" value="Unassembled WGS sequence"/>
</dbReference>
<keyword evidence="4" id="KW-0560">Oxidoreductase</keyword>
<dbReference type="Gene3D" id="3.60.130.10">
    <property type="entry name" value="Clavaminate synthase-like"/>
    <property type="match status" value="1"/>
</dbReference>
<evidence type="ECO:0000256" key="4">
    <source>
        <dbReference type="ARBA" id="ARBA00023002"/>
    </source>
</evidence>
<dbReference type="InterPro" id="IPR003819">
    <property type="entry name" value="TauD/TfdA-like"/>
</dbReference>
<accession>A0AAD5ST87</accession>
<evidence type="ECO:0000256" key="5">
    <source>
        <dbReference type="ARBA" id="ARBA00023004"/>
    </source>
</evidence>
<dbReference type="GO" id="GO:0046872">
    <property type="term" value="F:metal ion binding"/>
    <property type="evidence" value="ECO:0007669"/>
    <property type="project" value="UniProtKB-KW"/>
</dbReference>
<comment type="similarity">
    <text evidence="1">Belongs to the TfdA dioxygenase family.</text>
</comment>
<dbReference type="SUPFAM" id="SSF51197">
    <property type="entry name" value="Clavaminate synthase-like"/>
    <property type="match status" value="1"/>
</dbReference>
<gene>
    <name evidence="7" type="ORF">HK100_004918</name>
</gene>
<dbReference type="InterPro" id="IPR042098">
    <property type="entry name" value="TauD-like_sf"/>
</dbReference>
<dbReference type="GO" id="GO:0005737">
    <property type="term" value="C:cytoplasm"/>
    <property type="evidence" value="ECO:0007669"/>
    <property type="project" value="TreeGrafter"/>
</dbReference>
<evidence type="ECO:0000256" key="3">
    <source>
        <dbReference type="ARBA" id="ARBA00022964"/>
    </source>
</evidence>
<evidence type="ECO:0000313" key="7">
    <source>
        <dbReference type="EMBL" id="KAJ3099272.1"/>
    </source>
</evidence>
<name>A0AAD5ST87_9FUNG</name>
<organism evidence="7 8">
    <name type="scientific">Physocladia obscura</name>
    <dbReference type="NCBI Taxonomy" id="109957"/>
    <lineage>
        <taxon>Eukaryota</taxon>
        <taxon>Fungi</taxon>
        <taxon>Fungi incertae sedis</taxon>
        <taxon>Chytridiomycota</taxon>
        <taxon>Chytridiomycota incertae sedis</taxon>
        <taxon>Chytridiomycetes</taxon>
        <taxon>Chytridiales</taxon>
        <taxon>Chytriomycetaceae</taxon>
        <taxon>Physocladia</taxon>
    </lineage>
</organism>
<dbReference type="EMBL" id="JADGJH010002357">
    <property type="protein sequence ID" value="KAJ3099272.1"/>
    <property type="molecule type" value="Genomic_DNA"/>
</dbReference>
<evidence type="ECO:0000259" key="6">
    <source>
        <dbReference type="Pfam" id="PF02668"/>
    </source>
</evidence>
<keyword evidence="2" id="KW-0479">Metal-binding</keyword>
<keyword evidence="8" id="KW-1185">Reference proteome</keyword>
<feature type="domain" description="TauD/TfdA-like" evidence="6">
    <location>
        <begin position="35"/>
        <end position="301"/>
    </location>
</feature>
<proteinExistence type="inferred from homology"/>
<evidence type="ECO:0000256" key="2">
    <source>
        <dbReference type="ARBA" id="ARBA00022723"/>
    </source>
</evidence>
<protein>
    <recommendedName>
        <fullName evidence="6">TauD/TfdA-like domain-containing protein</fullName>
    </recommendedName>
</protein>
<dbReference type="AlphaFoldDB" id="A0AAD5ST87"/>
<dbReference type="Pfam" id="PF02668">
    <property type="entry name" value="TauD"/>
    <property type="match status" value="1"/>
</dbReference>
<evidence type="ECO:0000313" key="8">
    <source>
        <dbReference type="Proteomes" id="UP001211907"/>
    </source>
</evidence>
<dbReference type="PANTHER" id="PTHR30468:SF10">
    <property type="entry name" value="TAUD_TFDA-LIKE DOMAIN-CONTAINING PROTEIN"/>
    <property type="match status" value="1"/>
</dbReference>
<dbReference type="GO" id="GO:0016706">
    <property type="term" value="F:2-oxoglutarate-dependent dioxygenase activity"/>
    <property type="evidence" value="ECO:0007669"/>
    <property type="project" value="TreeGrafter"/>
</dbReference>
<sequence>MPPIENLSKSELSALKKRPLRRNFSLDTRYRNFKVEPHLGTEYENGIQIRDILNASNREELLLEFAVLVSERNVFLRSQNATFDKIAEFANAFGRASGKSATSGLHIHPTAEKTSEFGQLTHVISSEKSKTYVGIYNTNSELHSETWHSDVTFEPIPSDYAILKIRKSPPEGGDTLWASAYEVTDRNSCRPVLLNLTKAGIAKINTEHRGAPENFGQELTTVHPVIRTNPVTRWKGVFVNNVFTKRINELSKDESDFVLRHLFNLTSQNHDFYVSFQWNDNDVAVWDNRSSFHTATADFNADLYVRFGERITSLGEKSYLDPNLQSRREALGILPPVARRTHLAA</sequence>
<keyword evidence="3" id="KW-0223">Dioxygenase</keyword>
<dbReference type="InterPro" id="IPR051323">
    <property type="entry name" value="AtsK-like"/>
</dbReference>
<evidence type="ECO:0000256" key="1">
    <source>
        <dbReference type="ARBA" id="ARBA00005896"/>
    </source>
</evidence>
<comment type="caution">
    <text evidence="7">The sequence shown here is derived from an EMBL/GenBank/DDBJ whole genome shotgun (WGS) entry which is preliminary data.</text>
</comment>
<keyword evidence="5" id="KW-0408">Iron</keyword>
<reference evidence="7" key="1">
    <citation type="submission" date="2020-05" db="EMBL/GenBank/DDBJ databases">
        <title>Phylogenomic resolution of chytrid fungi.</title>
        <authorList>
            <person name="Stajich J.E."/>
            <person name="Amses K."/>
            <person name="Simmons R."/>
            <person name="Seto K."/>
            <person name="Myers J."/>
            <person name="Bonds A."/>
            <person name="Quandt C.A."/>
            <person name="Barry K."/>
            <person name="Liu P."/>
            <person name="Grigoriev I."/>
            <person name="Longcore J.E."/>
            <person name="James T.Y."/>
        </authorList>
    </citation>
    <scope>NUCLEOTIDE SEQUENCE</scope>
    <source>
        <strain evidence="7">JEL0513</strain>
    </source>
</reference>
<dbReference type="PANTHER" id="PTHR30468">
    <property type="entry name" value="ALPHA-KETOGLUTARATE-DEPENDENT SULFONATE DIOXYGENASE"/>
    <property type="match status" value="1"/>
</dbReference>